<evidence type="ECO:0000313" key="3">
    <source>
        <dbReference type="EMBL" id="ERJ13612.1"/>
    </source>
</evidence>
<protein>
    <submittedName>
        <fullName evidence="3">S4 domain protein</fullName>
    </submittedName>
</protein>
<dbReference type="InterPro" id="IPR036986">
    <property type="entry name" value="S4_RNA-bd_sf"/>
</dbReference>
<dbReference type="RefSeq" id="WP_008826284.1">
    <property type="nucleotide sequence ID" value="NZ_AFNU02000001.1"/>
</dbReference>
<sequence length="255" mass="29895">MLEHYGEQERDFVSKIVKYKKQVEKNDKVILTRFLTMREQVIINEIFGHPDYSIYEFFGGYEDAERKRCFICPSYMTIYDEIFDVKCYKIEYNKRYVDLNHQNVLGSLMALKVDRSLFGDIIFDEHDDCYFFVSKEIENLILTEFKTVGKYPISLKDYQGKVNYRKKYKLREVIVSSIRLDTVISSVLNVSRNQASELISKGAVSVNSKLTYYQATKCEVKDIISVRKFGRIIIDGIKGKTKRSKLIVIVKQPIS</sequence>
<dbReference type="AlphaFoldDB" id="U2DZI7"/>
<dbReference type="Pfam" id="PF17774">
    <property type="entry name" value="YlmH_RBD"/>
    <property type="match status" value="1"/>
</dbReference>
<dbReference type="eggNOG" id="COG2302">
    <property type="taxonomic scope" value="Bacteria"/>
</dbReference>
<name>U2DZI7_9MOLU</name>
<dbReference type="GO" id="GO:0003723">
    <property type="term" value="F:RNA binding"/>
    <property type="evidence" value="ECO:0007669"/>
    <property type="project" value="UniProtKB-KW"/>
</dbReference>
<gene>
    <name evidence="3" type="ORF">HLPCO_000278</name>
</gene>
<feature type="domain" description="RNA-binding S4" evidence="2">
    <location>
        <begin position="178"/>
        <end position="242"/>
    </location>
</feature>
<dbReference type="PANTHER" id="PTHR13633">
    <property type="entry name" value="MITOCHONDRIAL TRANSCRIPTION RESCUE FACTOR 1"/>
    <property type="match status" value="1"/>
</dbReference>
<reference evidence="3 4" key="1">
    <citation type="journal article" date="2011" name="J. Bacteriol.">
        <title>Genome sequence of Haloplasma contractile, an unusual contractile bacterium from a deep-sea anoxic brine lake.</title>
        <authorList>
            <person name="Antunes A."/>
            <person name="Alam I."/>
            <person name="El Dorry H."/>
            <person name="Siam R."/>
            <person name="Robertson A."/>
            <person name="Bajic V.B."/>
            <person name="Stingl U."/>
        </authorList>
    </citation>
    <scope>NUCLEOTIDE SEQUENCE [LARGE SCALE GENOMIC DNA]</scope>
    <source>
        <strain evidence="3 4">SSD-17B</strain>
    </source>
</reference>
<dbReference type="Gene3D" id="3.30.1370.160">
    <property type="match status" value="1"/>
</dbReference>
<reference evidence="3 4" key="2">
    <citation type="journal article" date="2013" name="PLoS ONE">
        <title>INDIGO - INtegrated Data Warehouse of MIcrobial GenOmes with Examples from the Red Sea Extremophiles.</title>
        <authorList>
            <person name="Alam I."/>
            <person name="Antunes A."/>
            <person name="Kamau A.A."/>
            <person name="Ba Alawi W."/>
            <person name="Kalkatawi M."/>
            <person name="Stingl U."/>
            <person name="Bajic V.B."/>
        </authorList>
    </citation>
    <scope>NUCLEOTIDE SEQUENCE [LARGE SCALE GENOMIC DNA]</scope>
    <source>
        <strain evidence="3 4">SSD-17B</strain>
    </source>
</reference>
<dbReference type="OrthoDB" id="9812787at2"/>
<dbReference type="InterPro" id="IPR002942">
    <property type="entry name" value="S4_RNA-bd"/>
</dbReference>
<keyword evidence="4" id="KW-1185">Reference proteome</keyword>
<dbReference type="InterPro" id="IPR012677">
    <property type="entry name" value="Nucleotide-bd_a/b_plait_sf"/>
</dbReference>
<comment type="caution">
    <text evidence="3">The sequence shown here is derived from an EMBL/GenBank/DDBJ whole genome shotgun (WGS) entry which is preliminary data.</text>
</comment>
<dbReference type="SMART" id="SM00363">
    <property type="entry name" value="S4"/>
    <property type="match status" value="1"/>
</dbReference>
<dbReference type="FunCoup" id="U2DZI7">
    <property type="interactions" value="112"/>
</dbReference>
<dbReference type="Pfam" id="PF01479">
    <property type="entry name" value="S4"/>
    <property type="match status" value="1"/>
</dbReference>
<dbReference type="STRING" id="1033810.HLPCO_000278"/>
<dbReference type="PROSITE" id="PS50889">
    <property type="entry name" value="S4"/>
    <property type="match status" value="1"/>
</dbReference>
<organism evidence="3 4">
    <name type="scientific">Haloplasma contractile SSD-17B</name>
    <dbReference type="NCBI Taxonomy" id="1033810"/>
    <lineage>
        <taxon>Bacteria</taxon>
        <taxon>Bacillati</taxon>
        <taxon>Mycoplasmatota</taxon>
        <taxon>Mollicutes</taxon>
        <taxon>Haloplasmatales</taxon>
        <taxon>Haloplasmataceae</taxon>
        <taxon>Haloplasma</taxon>
    </lineage>
</organism>
<dbReference type="EMBL" id="AFNU02000001">
    <property type="protein sequence ID" value="ERJ13612.1"/>
    <property type="molecule type" value="Genomic_DNA"/>
</dbReference>
<proteinExistence type="predicted"/>
<dbReference type="InParanoid" id="U2DZI7"/>
<dbReference type="SUPFAM" id="SSF55174">
    <property type="entry name" value="Alpha-L RNA-binding motif"/>
    <property type="match status" value="1"/>
</dbReference>
<dbReference type="Proteomes" id="UP000005707">
    <property type="component" value="Unassembled WGS sequence"/>
</dbReference>
<dbReference type="CDD" id="cd00165">
    <property type="entry name" value="S4"/>
    <property type="match status" value="1"/>
</dbReference>
<dbReference type="Gene3D" id="3.10.290.10">
    <property type="entry name" value="RNA-binding S4 domain"/>
    <property type="match status" value="1"/>
</dbReference>
<evidence type="ECO:0000259" key="2">
    <source>
        <dbReference type="SMART" id="SM00363"/>
    </source>
</evidence>
<dbReference type="InterPro" id="IPR040591">
    <property type="entry name" value="RqcP2_RBD"/>
</dbReference>
<accession>U2DZI7</accession>
<keyword evidence="1" id="KW-0694">RNA-binding</keyword>
<dbReference type="PANTHER" id="PTHR13633:SF3">
    <property type="entry name" value="MITOCHONDRIAL TRANSCRIPTION RESCUE FACTOR 1"/>
    <property type="match status" value="1"/>
</dbReference>
<dbReference type="Gene3D" id="3.30.70.330">
    <property type="match status" value="1"/>
</dbReference>
<evidence type="ECO:0000313" key="4">
    <source>
        <dbReference type="Proteomes" id="UP000005707"/>
    </source>
</evidence>
<evidence type="ECO:0000256" key="1">
    <source>
        <dbReference type="PROSITE-ProRule" id="PRU00182"/>
    </source>
</evidence>